<dbReference type="SUPFAM" id="SSF81837">
    <property type="entry name" value="BEACH domain"/>
    <property type="match status" value="1"/>
</dbReference>
<dbReference type="PROSITE" id="PS51783">
    <property type="entry name" value="PH_BEACH"/>
    <property type="match status" value="1"/>
</dbReference>
<dbReference type="Pfam" id="PF02138">
    <property type="entry name" value="Beach"/>
    <property type="match status" value="1"/>
</dbReference>
<dbReference type="SMART" id="SM01026">
    <property type="entry name" value="Beach"/>
    <property type="match status" value="1"/>
</dbReference>
<evidence type="ECO:0000256" key="2">
    <source>
        <dbReference type="ARBA" id="ARBA00022737"/>
    </source>
</evidence>
<dbReference type="PROSITE" id="PS50197">
    <property type="entry name" value="BEACH"/>
    <property type="match status" value="1"/>
</dbReference>
<dbReference type="InterPro" id="IPR046851">
    <property type="entry name" value="NBCH_WD40"/>
</dbReference>
<dbReference type="InterPro" id="IPR000409">
    <property type="entry name" value="BEACH_dom"/>
</dbReference>
<dbReference type="Pfam" id="PF14844">
    <property type="entry name" value="PH_BEACH"/>
    <property type="match status" value="1"/>
</dbReference>
<dbReference type="PANTHER" id="PTHR13743:SF112">
    <property type="entry name" value="BEACH DOMAIN-CONTAINING PROTEIN"/>
    <property type="match status" value="1"/>
</dbReference>
<dbReference type="CDD" id="cd06071">
    <property type="entry name" value="Beach"/>
    <property type="match status" value="1"/>
</dbReference>
<feature type="domain" description="BEACH-type PH" evidence="6">
    <location>
        <begin position="800"/>
        <end position="898"/>
    </location>
</feature>
<dbReference type="PROSITE" id="PS50082">
    <property type="entry name" value="WD_REPEATS_2"/>
    <property type="match status" value="1"/>
</dbReference>
<feature type="domain" description="BEACH" evidence="5">
    <location>
        <begin position="913"/>
        <end position="1205"/>
    </location>
</feature>
<protein>
    <submittedName>
        <fullName evidence="7">Beige/beach-related</fullName>
    </submittedName>
</protein>
<feature type="region of interest" description="Disordered" evidence="4">
    <location>
        <begin position="450"/>
        <end position="484"/>
    </location>
</feature>
<dbReference type="InterPro" id="IPR001680">
    <property type="entry name" value="WD40_rpt"/>
</dbReference>
<dbReference type="PANTHER" id="PTHR13743">
    <property type="entry name" value="BEIGE/BEACH-RELATED"/>
    <property type="match status" value="1"/>
</dbReference>
<organism evidence="7 8">
    <name type="scientific">Anaeramoeba flamelloides</name>
    <dbReference type="NCBI Taxonomy" id="1746091"/>
    <lineage>
        <taxon>Eukaryota</taxon>
        <taxon>Metamonada</taxon>
        <taxon>Anaeramoebidae</taxon>
        <taxon>Anaeramoeba</taxon>
    </lineage>
</organism>
<dbReference type="InterPro" id="IPR036322">
    <property type="entry name" value="WD40_repeat_dom_sf"/>
</dbReference>
<feature type="region of interest" description="Disordered" evidence="4">
    <location>
        <begin position="687"/>
        <end position="711"/>
    </location>
</feature>
<dbReference type="Gene3D" id="2.30.29.30">
    <property type="entry name" value="Pleckstrin-homology domain (PH domain)/Phosphotyrosine-binding domain (PTB)"/>
    <property type="match status" value="1"/>
</dbReference>
<dbReference type="InterPro" id="IPR050865">
    <property type="entry name" value="BEACH_Domain"/>
</dbReference>
<dbReference type="InterPro" id="IPR011993">
    <property type="entry name" value="PH-like_dom_sf"/>
</dbReference>
<dbReference type="InterPro" id="IPR015943">
    <property type="entry name" value="WD40/YVTN_repeat-like_dom_sf"/>
</dbReference>
<evidence type="ECO:0000256" key="1">
    <source>
        <dbReference type="ARBA" id="ARBA00022574"/>
    </source>
</evidence>
<evidence type="ECO:0000313" key="8">
    <source>
        <dbReference type="Proteomes" id="UP001150062"/>
    </source>
</evidence>
<evidence type="ECO:0000259" key="5">
    <source>
        <dbReference type="PROSITE" id="PS50197"/>
    </source>
</evidence>
<evidence type="ECO:0000313" key="7">
    <source>
        <dbReference type="EMBL" id="KAJ6255275.1"/>
    </source>
</evidence>
<reference evidence="7" key="1">
    <citation type="submission" date="2022-08" db="EMBL/GenBank/DDBJ databases">
        <title>Novel sulfate-reducing endosymbionts in the free-living metamonad Anaeramoeba.</title>
        <authorList>
            <person name="Jerlstrom-Hultqvist J."/>
            <person name="Cepicka I."/>
            <person name="Gallot-Lavallee L."/>
            <person name="Salas-Leiva D."/>
            <person name="Curtis B.A."/>
            <person name="Zahonova K."/>
            <person name="Pipaliya S."/>
            <person name="Dacks J."/>
            <person name="Roger A.J."/>
        </authorList>
    </citation>
    <scope>NUCLEOTIDE SEQUENCE</scope>
    <source>
        <strain evidence="7">Schooner1</strain>
    </source>
</reference>
<dbReference type="PROSITE" id="PS50294">
    <property type="entry name" value="WD_REPEATS_REGION"/>
    <property type="match status" value="1"/>
</dbReference>
<gene>
    <name evidence="7" type="ORF">M0813_11489</name>
</gene>
<dbReference type="Gene3D" id="1.10.1540.10">
    <property type="entry name" value="BEACH domain"/>
    <property type="match status" value="1"/>
</dbReference>
<dbReference type="Proteomes" id="UP001150062">
    <property type="component" value="Unassembled WGS sequence"/>
</dbReference>
<feature type="region of interest" description="Disordered" evidence="4">
    <location>
        <begin position="1506"/>
        <end position="1548"/>
    </location>
</feature>
<feature type="compositionally biased region" description="Low complexity" evidence="4">
    <location>
        <begin position="474"/>
        <end position="484"/>
    </location>
</feature>
<evidence type="ECO:0000259" key="6">
    <source>
        <dbReference type="PROSITE" id="PS51783"/>
    </source>
</evidence>
<dbReference type="InterPro" id="IPR036372">
    <property type="entry name" value="BEACH_dom_sf"/>
</dbReference>
<keyword evidence="8" id="KW-1185">Reference proteome</keyword>
<dbReference type="Gene3D" id="2.130.10.10">
    <property type="entry name" value="YVTN repeat-like/Quinoprotein amine dehydrogenase"/>
    <property type="match status" value="1"/>
</dbReference>
<keyword evidence="1 3" id="KW-0853">WD repeat</keyword>
<feature type="compositionally biased region" description="Basic residues" evidence="4">
    <location>
        <begin position="1508"/>
        <end position="1517"/>
    </location>
</feature>
<evidence type="ECO:0000256" key="4">
    <source>
        <dbReference type="SAM" id="MobiDB-lite"/>
    </source>
</evidence>
<accession>A0ABQ8ZEE5</accession>
<dbReference type="SMART" id="SM00320">
    <property type="entry name" value="WD40"/>
    <property type="match status" value="3"/>
</dbReference>
<comment type="caution">
    <text evidence="7">The sequence shown here is derived from an EMBL/GenBank/DDBJ whole genome shotgun (WGS) entry which is preliminary data.</text>
</comment>
<sequence>MFKKKKEIIDLITLVEDVTQTQIFNLNYNVQQNKNSVNKQNNKNRSTEQDYDYCFKNKQQKSNLEIKNIYYNLMYLLTSESEEIQLKIINIIFKLKFNCYKEKTLVKQINYNYFFPILNGLLMNSELNLSIFGFLSKNLKQHKFSKFKNINLLFPLLDFSKLIYQDTGFAFLSDLSWMSEEKDYNYSILTNQFGWQYKFFTSFVLTKFNHNFNNLILNFLTVLNLWKAFKGKNGFVILKETLIFYQLYQNNNKLSFENNYSILLSFFFNLILFIKKYIKQYIPNLLNIKTINQIQSKINNLINKNFLNNIYEVIIIILDNLIMLIINSNRNNFKCQFNLNNFIKFKVKLIKKVFQLLNLLKFFNKKGLLFSKYLTKNLLTKFFKLFSIVYLVKNKEDLQLILSLWLLILDISKKNNNSIQNTQFIKIFLSTLYNFIFVLKKKETIVNSNRNNDNDDDDINDNNDNNNNEKDKNNINNSNKDQTNINNDKEIKQLILNFIKKIINQNIKYLMIFPNLINNGKIKKQDFNQKEIFKTFLLSKWQEFFKESYQNNINQIKNEHKISVKNKKKTLILYQKKISKQYWFESFKKYLLEKYYFRIKLNYVEQKTLLKKIIRRKQNENSNSEKIWNLVVRNLNNERATFGDSNQKVYWKLDKTEDNFRRRLKLKRHNNFKKEFFQLASINRDSGESFKKKEKNKQKALNKNESSNNIRHQSLLNQCNESNDDDDDDNSKKVEQNLSIDNHLLYDNIDDYLENYNKIQVNDTTHDKQNYTKNNEHNTKINERGGRESNKYESLNKNKLKNIIILDEINCKYVKPITKFNCKFILTNQTLKCCFLIDKQTNKKKVDKKVKLSSIIEIYKRKYKFINTALEFFLIDRKNFFLNFENQNIRDNVYQKILEQNPKNLKTKFHSYQDPIKFLKNSGITKKWVNRKISNFQYLMKLNTIAGRSYCDISQYPVFPWIIKDYQSKELDLNNPDNFRNLSKPIGIQSKNAEKDIKFNFENLKSFEMDIPPFHYGTHYSTPGAISNFLLRLEPFTTFSVQLQDETFDKPDRLFYSLGVCWNNIIQYSISANELIPEFFYLPELFLNLNELDLGVKQDGQRVNDVVLPPWAKKSPYRFVKLNREALESEYVSQHLHEWIDLIFGYKQKGKEAEKALNIFFHLTYEDNVKLDEIEDELTRKSFELQIENYGQCPKQLFTRPHPKKNPIKKDNINLFLNKLELKPKNNFSQNDVSINSNHSTNHTIQKPKPKLKPNTLVMSLVNHPLVYLHITEQDVAIRKVLRRPNIINTIHENKQLSRHKYIIKNENSDQEIILEKDPKSYLKNYKKIGIRQDLSLNLNKCYLMLPDETTLVSCGYFDSAFRFTNINNQAITQKFTFHQDIISCIAYDGNFLATGSKDSTICIWKLNFPMHNNIQKIINLNNNQIDFFNNEQKVSSKNQLMKSLFPTITLFSICYGHYTDVTCLDISESLDLVISGSNDGSLLIHTLQKGGFVRVLFPMELNQSNRSRNKSMHRKSMNLNKKAHSEEMSQNKTLKPVEQTRNEQKGGLNAQSVAKPEEYEKILKKKINVNPIFSLVKITKNGEILACFEKYLYLFSVNGEFLKKIKLPQKIYSWAFTSDENFIILAGKSGLLQLRKILDLKYIKNLSISRDNIRSILITQNDNFLFLGLDSGQLVFIKLFEFLKNSII</sequence>
<dbReference type="EMBL" id="JAOAOG010000006">
    <property type="protein sequence ID" value="KAJ6255275.1"/>
    <property type="molecule type" value="Genomic_DNA"/>
</dbReference>
<dbReference type="InterPro" id="IPR023362">
    <property type="entry name" value="PH-BEACH_dom"/>
</dbReference>
<feature type="repeat" description="WD" evidence="3">
    <location>
        <begin position="1376"/>
        <end position="1408"/>
    </location>
</feature>
<dbReference type="SUPFAM" id="SSF50729">
    <property type="entry name" value="PH domain-like"/>
    <property type="match status" value="1"/>
</dbReference>
<evidence type="ECO:0000256" key="3">
    <source>
        <dbReference type="PROSITE-ProRule" id="PRU00221"/>
    </source>
</evidence>
<proteinExistence type="predicted"/>
<keyword evidence="2" id="KW-0677">Repeat</keyword>
<dbReference type="Pfam" id="PF20426">
    <property type="entry name" value="NBCH_WD40"/>
    <property type="match status" value="1"/>
</dbReference>
<feature type="region of interest" description="Disordered" evidence="4">
    <location>
        <begin position="764"/>
        <end position="789"/>
    </location>
</feature>
<dbReference type="SUPFAM" id="SSF50978">
    <property type="entry name" value="WD40 repeat-like"/>
    <property type="match status" value="1"/>
</dbReference>
<name>A0ABQ8ZEE5_9EUKA</name>